<dbReference type="AlphaFoldDB" id="A0A178V8S0"/>
<evidence type="ECO:0000313" key="1">
    <source>
        <dbReference type="EMBL" id="OAP02589.1"/>
    </source>
</evidence>
<dbReference type="Proteomes" id="UP000078284">
    <property type="component" value="Chromosome 3"/>
</dbReference>
<comment type="caution">
    <text evidence="1">The sequence shown here is derived from an EMBL/GenBank/DDBJ whole genome shotgun (WGS) entry which is preliminary data.</text>
</comment>
<dbReference type="EMBL" id="LUHQ01000003">
    <property type="protein sequence ID" value="OAP02589.1"/>
    <property type="molecule type" value="Genomic_DNA"/>
</dbReference>
<accession>A0A178V8S0</accession>
<name>A0A178V8S0_ARATH</name>
<protein>
    <submittedName>
        <fullName evidence="1">Uncharacterized protein</fullName>
    </submittedName>
</protein>
<organism evidence="1 2">
    <name type="scientific">Arabidopsis thaliana</name>
    <name type="common">Mouse-ear cress</name>
    <dbReference type="NCBI Taxonomy" id="3702"/>
    <lineage>
        <taxon>Eukaryota</taxon>
        <taxon>Viridiplantae</taxon>
        <taxon>Streptophyta</taxon>
        <taxon>Embryophyta</taxon>
        <taxon>Tracheophyta</taxon>
        <taxon>Spermatophyta</taxon>
        <taxon>Magnoliopsida</taxon>
        <taxon>eudicotyledons</taxon>
        <taxon>Gunneridae</taxon>
        <taxon>Pentapetalae</taxon>
        <taxon>rosids</taxon>
        <taxon>malvids</taxon>
        <taxon>Brassicales</taxon>
        <taxon>Brassicaceae</taxon>
        <taxon>Camelineae</taxon>
        <taxon>Arabidopsis</taxon>
    </lineage>
</organism>
<gene>
    <name evidence="1" type="ordered locus">AXX17_At3g34980</name>
</gene>
<sequence length="258" mass="28914">MDGGIRRRHMCVVLPLALYLKPKIPFDPPNKDSATLLVKDLIFPVSHQWDCEDIRRELLHHEEDILSLILSSTKRPYRLWWLPAKAGVYSTKSGYGNGKNVPLESYKKGAPNWDSTFSKSQGLGLGDTSSQTKSRFSSLRQEDPGKGAHLSQFTSFRFRKHPSVPLDFVVPVEGPQLCYFRRPDSLRRRHGAKINFRSQKVAQCKAPTNPYIANPESGGGKRGLFRGSLGGVPLFLGRSVAGDFKAMVVSLAHSRRLR</sequence>
<reference evidence="2" key="1">
    <citation type="journal article" date="2016" name="Proc. Natl. Acad. Sci. U.S.A.">
        <title>Chromosome-level assembly of Arabidopsis thaliana Ler reveals the extent of translocation and inversion polymorphisms.</title>
        <authorList>
            <person name="Zapata L."/>
            <person name="Ding J."/>
            <person name="Willing E.M."/>
            <person name="Hartwig B."/>
            <person name="Bezdan D."/>
            <person name="Jiao W.B."/>
            <person name="Patel V."/>
            <person name="Velikkakam James G."/>
            <person name="Koornneef M."/>
            <person name="Ossowski S."/>
            <person name="Schneeberger K."/>
        </authorList>
    </citation>
    <scope>NUCLEOTIDE SEQUENCE [LARGE SCALE GENOMIC DNA]</scope>
    <source>
        <strain evidence="2">cv. Landsberg erecta</strain>
    </source>
</reference>
<proteinExistence type="predicted"/>
<evidence type="ECO:0000313" key="2">
    <source>
        <dbReference type="Proteomes" id="UP000078284"/>
    </source>
</evidence>